<keyword evidence="5" id="KW-1185">Reference proteome</keyword>
<gene>
    <name evidence="4" type="ORF">BU16DRAFT_551689</name>
</gene>
<dbReference type="PANTHER" id="PTHR43477:SF1">
    <property type="entry name" value="DIHYDROANTICAPSIN 7-DEHYDROGENASE"/>
    <property type="match status" value="1"/>
</dbReference>
<proteinExistence type="inferred from homology"/>
<reference evidence="4" key="1">
    <citation type="journal article" date="2020" name="Stud. Mycol.">
        <title>101 Dothideomycetes genomes: a test case for predicting lifestyles and emergence of pathogens.</title>
        <authorList>
            <person name="Haridas S."/>
            <person name="Albert R."/>
            <person name="Binder M."/>
            <person name="Bloem J."/>
            <person name="Labutti K."/>
            <person name="Salamov A."/>
            <person name="Andreopoulos B."/>
            <person name="Baker S."/>
            <person name="Barry K."/>
            <person name="Bills G."/>
            <person name="Bluhm B."/>
            <person name="Cannon C."/>
            <person name="Castanera R."/>
            <person name="Culley D."/>
            <person name="Daum C."/>
            <person name="Ezra D."/>
            <person name="Gonzalez J."/>
            <person name="Henrissat B."/>
            <person name="Kuo A."/>
            <person name="Liang C."/>
            <person name="Lipzen A."/>
            <person name="Lutzoni F."/>
            <person name="Magnuson J."/>
            <person name="Mondo S."/>
            <person name="Nolan M."/>
            <person name="Ohm R."/>
            <person name="Pangilinan J."/>
            <person name="Park H.-J."/>
            <person name="Ramirez L."/>
            <person name="Alfaro M."/>
            <person name="Sun H."/>
            <person name="Tritt A."/>
            <person name="Yoshinaga Y."/>
            <person name="Zwiers L.-H."/>
            <person name="Turgeon B."/>
            <person name="Goodwin S."/>
            <person name="Spatafora J."/>
            <person name="Crous P."/>
            <person name="Grigoriev I."/>
        </authorList>
    </citation>
    <scope>NUCLEOTIDE SEQUENCE</scope>
    <source>
        <strain evidence="4">CBS 269.34</strain>
    </source>
</reference>
<evidence type="ECO:0000313" key="5">
    <source>
        <dbReference type="Proteomes" id="UP000799750"/>
    </source>
</evidence>
<dbReference type="PANTHER" id="PTHR43477">
    <property type="entry name" value="DIHYDROANTICAPSIN 7-DEHYDROGENASE"/>
    <property type="match status" value="1"/>
</dbReference>
<comment type="similarity">
    <text evidence="1">Belongs to the short-chain dehydrogenases/reductases (SDR) family.</text>
</comment>
<dbReference type="OrthoDB" id="294295at2759"/>
<evidence type="ECO:0000256" key="1">
    <source>
        <dbReference type="ARBA" id="ARBA00006484"/>
    </source>
</evidence>
<evidence type="ECO:0000256" key="3">
    <source>
        <dbReference type="ARBA" id="ARBA00023002"/>
    </source>
</evidence>
<dbReference type="InterPro" id="IPR036291">
    <property type="entry name" value="NAD(P)-bd_dom_sf"/>
</dbReference>
<dbReference type="AlphaFoldDB" id="A0A6A6QL60"/>
<sequence>MSDQVKYANKLHGARILIIGGSSGIGYGLAEACLEFGATVIISSSNPTRINSAISALQSAYPSASTRITGHACNLADAQTLDANIVSLFAAATASGSEKLDHVVFTAGDALAIKPLAEITLEYIQQAGMVRFNAPLLVAREAALALHKSSRSSYTITTGAVSQKPMPGWAVVGAYAGGHHTIARGLALDMRPVRVNTVSPGAVDTALWTMGEAEKKAMFESYEKRLATGKVGRVEDVVESFLGALRDENCTGSVISTNGGALIM</sequence>
<evidence type="ECO:0000313" key="4">
    <source>
        <dbReference type="EMBL" id="KAF2493051.1"/>
    </source>
</evidence>
<keyword evidence="3" id="KW-0560">Oxidoreductase</keyword>
<dbReference type="Proteomes" id="UP000799750">
    <property type="component" value="Unassembled WGS sequence"/>
</dbReference>
<dbReference type="InterPro" id="IPR051122">
    <property type="entry name" value="SDR_DHRS6-like"/>
</dbReference>
<name>A0A6A6QL60_9PEZI</name>
<organism evidence="4 5">
    <name type="scientific">Lophium mytilinum</name>
    <dbReference type="NCBI Taxonomy" id="390894"/>
    <lineage>
        <taxon>Eukaryota</taxon>
        <taxon>Fungi</taxon>
        <taxon>Dikarya</taxon>
        <taxon>Ascomycota</taxon>
        <taxon>Pezizomycotina</taxon>
        <taxon>Dothideomycetes</taxon>
        <taxon>Pleosporomycetidae</taxon>
        <taxon>Mytilinidiales</taxon>
        <taxon>Mytilinidiaceae</taxon>
        <taxon>Lophium</taxon>
    </lineage>
</organism>
<evidence type="ECO:0000256" key="2">
    <source>
        <dbReference type="ARBA" id="ARBA00022857"/>
    </source>
</evidence>
<dbReference type="Gene3D" id="3.40.50.720">
    <property type="entry name" value="NAD(P)-binding Rossmann-like Domain"/>
    <property type="match status" value="1"/>
</dbReference>
<dbReference type="SUPFAM" id="SSF51735">
    <property type="entry name" value="NAD(P)-binding Rossmann-fold domains"/>
    <property type="match status" value="1"/>
</dbReference>
<dbReference type="InterPro" id="IPR057571">
    <property type="entry name" value="SDR_PhqE-like"/>
</dbReference>
<dbReference type="InterPro" id="IPR002347">
    <property type="entry name" value="SDR_fam"/>
</dbReference>
<dbReference type="EMBL" id="MU004193">
    <property type="protein sequence ID" value="KAF2493051.1"/>
    <property type="molecule type" value="Genomic_DNA"/>
</dbReference>
<dbReference type="Pfam" id="PF23441">
    <property type="entry name" value="SDR"/>
    <property type="match status" value="1"/>
</dbReference>
<dbReference type="GO" id="GO:0016491">
    <property type="term" value="F:oxidoreductase activity"/>
    <property type="evidence" value="ECO:0007669"/>
    <property type="project" value="UniProtKB-KW"/>
</dbReference>
<protein>
    <submittedName>
        <fullName evidence="4">NAD(P)-binding protein</fullName>
    </submittedName>
</protein>
<keyword evidence="2" id="KW-0521">NADP</keyword>
<dbReference type="PRINTS" id="PR00081">
    <property type="entry name" value="GDHRDH"/>
</dbReference>
<accession>A0A6A6QL60</accession>